<evidence type="ECO:0000313" key="2">
    <source>
        <dbReference type="EMBL" id="MFC4634055.1"/>
    </source>
</evidence>
<evidence type="ECO:0000313" key="3">
    <source>
        <dbReference type="Proteomes" id="UP001596043"/>
    </source>
</evidence>
<accession>A0ABV9HYF5</accession>
<reference evidence="3" key="1">
    <citation type="journal article" date="2019" name="Int. J. Syst. Evol. Microbiol.">
        <title>The Global Catalogue of Microorganisms (GCM) 10K type strain sequencing project: providing services to taxonomists for standard genome sequencing and annotation.</title>
        <authorList>
            <consortium name="The Broad Institute Genomics Platform"/>
            <consortium name="The Broad Institute Genome Sequencing Center for Infectious Disease"/>
            <person name="Wu L."/>
            <person name="Ma J."/>
        </authorList>
    </citation>
    <scope>NUCLEOTIDE SEQUENCE [LARGE SCALE GENOMIC DNA]</scope>
    <source>
        <strain evidence="3">YJ-61-S</strain>
    </source>
</reference>
<sequence length="734" mass="87515">MTHIKRLYDKKHFDKILEHNQNDIENWEKFYPNHRDWIKKAIFDLKENNFRRIAFGGFYIEHRYRTDVLCASAIVKKNPFTPYLEIKNLVVFDQPDNEIYPDFEYKIKDLIIKHIKGYAQQRGFPKLVTELVNKDTKDRELIKLFLDNNFIISGKQYSRYKENDDIVYLICSINPIYGFDPYDNESLTKWLLNKYLKCDHINGSERKSAEIVEYLDELDDIGEPKKKLKKKKYLEFYTGKNYLKDIESKFNFKRKAILLEEYYAKNNSFTKIDEISLGYQNDQNCFLFNFCDIPLSKDIISKYIVFEKSEIDTLSGINKERDYQNRFPYKNVGGFVLISNKEKFPFNKLRENFKSNTTSVYIKLGSVGKYVTPDMPLYLAYYPTHSNKNTLKVWGKIESIDEPDYISLEKLSNKSQVNHNTYGEHLFDRISHTESKPLWTLEQFDEHNSYNATNHVICFYFKNIELFSEFEEIDLDLILDDKSYFNDIEKIFDFYLSKNEVNQLNKIIEESNNYRNKNLVASSDDNIPNRFRIEIEQQLNEQYKELARYRRKKSDQLDDKLKEKFQKEIENTKKNITEIKEDFLILIVESGILNKQKIEQQLKYISESIENKFTDISIKLSDLKSSNNEVNENILKIRDTLDVDEVNKDEKTKKDAEQLVGYVIEKVKEYKLDIKEEIIKEEDFFKLNTSAKLKLSIPIIPAILKYEADLLKISADDNISSWKDLYRIFFKRKK</sequence>
<dbReference type="EMBL" id="JBHSFV010000004">
    <property type="protein sequence ID" value="MFC4634055.1"/>
    <property type="molecule type" value="Genomic_DNA"/>
</dbReference>
<dbReference type="RefSeq" id="WP_379978279.1">
    <property type="nucleotide sequence ID" value="NZ_JBHSFV010000004.1"/>
</dbReference>
<comment type="caution">
    <text evidence="2">The sequence shown here is derived from an EMBL/GenBank/DDBJ whole genome shotgun (WGS) entry which is preliminary data.</text>
</comment>
<protein>
    <recommendedName>
        <fullName evidence="4">EVE domain-containing protein</fullName>
    </recommendedName>
</protein>
<proteinExistence type="predicted"/>
<keyword evidence="3" id="KW-1185">Reference proteome</keyword>
<gene>
    <name evidence="2" type="ORF">ACFO3O_09060</name>
</gene>
<dbReference type="Proteomes" id="UP001596043">
    <property type="component" value="Unassembled WGS sequence"/>
</dbReference>
<keyword evidence="1" id="KW-0175">Coiled coil</keyword>
<evidence type="ECO:0008006" key="4">
    <source>
        <dbReference type="Google" id="ProtNLM"/>
    </source>
</evidence>
<organism evidence="2 3">
    <name type="scientific">Dokdonia ponticola</name>
    <dbReference type="NCBI Taxonomy" id="2041041"/>
    <lineage>
        <taxon>Bacteria</taxon>
        <taxon>Pseudomonadati</taxon>
        <taxon>Bacteroidota</taxon>
        <taxon>Flavobacteriia</taxon>
        <taxon>Flavobacteriales</taxon>
        <taxon>Flavobacteriaceae</taxon>
        <taxon>Dokdonia</taxon>
    </lineage>
</organism>
<feature type="coiled-coil region" evidence="1">
    <location>
        <begin position="532"/>
        <end position="582"/>
    </location>
</feature>
<name>A0ABV9HYF5_9FLAO</name>
<evidence type="ECO:0000256" key="1">
    <source>
        <dbReference type="SAM" id="Coils"/>
    </source>
</evidence>